<dbReference type="PROSITE" id="PS50075">
    <property type="entry name" value="CARRIER"/>
    <property type="match status" value="1"/>
</dbReference>
<dbReference type="PROSITE" id="PS00455">
    <property type="entry name" value="AMP_BINDING"/>
    <property type="match status" value="1"/>
</dbReference>
<evidence type="ECO:0000259" key="4">
    <source>
        <dbReference type="PROSITE" id="PS50075"/>
    </source>
</evidence>
<dbReference type="Gene3D" id="2.30.38.10">
    <property type="entry name" value="Luciferase, Domain 3"/>
    <property type="match status" value="1"/>
</dbReference>
<dbReference type="CDD" id="cd05235">
    <property type="entry name" value="SDR_e1"/>
    <property type="match status" value="1"/>
</dbReference>
<dbReference type="Pfam" id="PF13193">
    <property type="entry name" value="AMP-binding_C"/>
    <property type="match status" value="1"/>
</dbReference>
<dbReference type="InterPro" id="IPR045851">
    <property type="entry name" value="AMP-bd_C_sf"/>
</dbReference>
<reference evidence="5 6" key="1">
    <citation type="submission" date="2015-07" db="EMBL/GenBank/DDBJ databases">
        <title>Genome analysis of myxobacterium Chondromyces crocatus Cm c5 reveals a high potential for natural compound synthesis and the genetic basis for the loss of fruiting body formation.</title>
        <authorList>
            <person name="Zaburannyi N."/>
            <person name="Bunk B."/>
            <person name="Maier J."/>
            <person name="Overmann J."/>
            <person name="Mueller R."/>
        </authorList>
    </citation>
    <scope>NUCLEOTIDE SEQUENCE [LARGE SCALE GENOMIC DNA]</scope>
    <source>
        <strain evidence="5 6">Cm c5</strain>
    </source>
</reference>
<keyword evidence="1" id="KW-0596">Phosphopantetheine</keyword>
<dbReference type="PANTHER" id="PTHR44845:SF6">
    <property type="entry name" value="BETA-ALANINE-ACTIVATING ENZYME"/>
    <property type="match status" value="1"/>
</dbReference>
<dbReference type="InterPro" id="IPR000873">
    <property type="entry name" value="AMP-dep_synth/lig_dom"/>
</dbReference>
<dbReference type="InterPro" id="IPR010080">
    <property type="entry name" value="Thioester_reductase-like_dom"/>
</dbReference>
<dbReference type="Pfam" id="PF07993">
    <property type="entry name" value="NAD_binding_4"/>
    <property type="match status" value="1"/>
</dbReference>
<dbReference type="InterPro" id="IPR025110">
    <property type="entry name" value="AMP-bd_C"/>
</dbReference>
<dbReference type="Proteomes" id="UP000067626">
    <property type="component" value="Chromosome"/>
</dbReference>
<dbReference type="STRING" id="52.CMC5_042850"/>
<feature type="domain" description="Carrier" evidence="4">
    <location>
        <begin position="583"/>
        <end position="658"/>
    </location>
</feature>
<keyword evidence="2" id="KW-0597">Phosphoprotein</keyword>
<dbReference type="SUPFAM" id="SSF56801">
    <property type="entry name" value="Acetyl-CoA synthetase-like"/>
    <property type="match status" value="1"/>
</dbReference>
<dbReference type="RefSeq" id="WP_050432111.1">
    <property type="nucleotide sequence ID" value="NZ_CP012159.1"/>
</dbReference>
<dbReference type="GO" id="GO:0031177">
    <property type="term" value="F:phosphopantetheine binding"/>
    <property type="evidence" value="ECO:0007669"/>
    <property type="project" value="InterPro"/>
</dbReference>
<feature type="region of interest" description="Disordered" evidence="3">
    <location>
        <begin position="1071"/>
        <end position="1105"/>
    </location>
</feature>
<dbReference type="FunFam" id="3.40.50.980:FF:000001">
    <property type="entry name" value="Non-ribosomal peptide synthetase"/>
    <property type="match status" value="1"/>
</dbReference>
<dbReference type="KEGG" id="ccro:CMC5_042850"/>
<dbReference type="InterPro" id="IPR010071">
    <property type="entry name" value="AA_adenyl_dom"/>
</dbReference>
<dbReference type="NCBIfam" id="TIGR01733">
    <property type="entry name" value="AA-adenyl-dom"/>
    <property type="match status" value="1"/>
</dbReference>
<dbReference type="SMART" id="SM00823">
    <property type="entry name" value="PKS_PP"/>
    <property type="match status" value="1"/>
</dbReference>
<dbReference type="InterPro" id="IPR009081">
    <property type="entry name" value="PP-bd_ACP"/>
</dbReference>
<protein>
    <submittedName>
        <fullName evidence="5">Nonribosomal peptide synthase</fullName>
    </submittedName>
</protein>
<accession>A0A0K1EHI7</accession>
<keyword evidence="6" id="KW-1185">Reference proteome</keyword>
<dbReference type="CDD" id="cd12117">
    <property type="entry name" value="A_NRPS_Srf_like"/>
    <property type="match status" value="1"/>
</dbReference>
<dbReference type="Gene3D" id="1.10.1200.10">
    <property type="entry name" value="ACP-like"/>
    <property type="match status" value="1"/>
</dbReference>
<dbReference type="InterPro" id="IPR020806">
    <property type="entry name" value="PKS_PP-bd"/>
</dbReference>
<dbReference type="InterPro" id="IPR020845">
    <property type="entry name" value="AMP-binding_CS"/>
</dbReference>
<dbReference type="PIRSF" id="PIRSF001617">
    <property type="entry name" value="Alpha-AR"/>
    <property type="match status" value="1"/>
</dbReference>
<dbReference type="OrthoDB" id="9757540at2"/>
<gene>
    <name evidence="5" type="ORF">CMC5_042850</name>
</gene>
<dbReference type="EMBL" id="CP012159">
    <property type="protein sequence ID" value="AKT40132.1"/>
    <property type="molecule type" value="Genomic_DNA"/>
</dbReference>
<dbReference type="InterPro" id="IPR036736">
    <property type="entry name" value="ACP-like_sf"/>
</dbReference>
<evidence type="ECO:0000256" key="1">
    <source>
        <dbReference type="ARBA" id="ARBA00022450"/>
    </source>
</evidence>
<sequence length="1105" mass="120036">MRNNPATAHIDERDWIRAELELVRSTPEQDLAPHDAKSIEGLDARLCRLAAWNDTHTDYPKDANVCTLFEAIVSASPESPAVRCEGKTLSYAELNRRANRLARNLKGLGVGPGVHVALFVERSINLLVGLLGTLKAGGVHVPIDPGYPEERIHQMMETVQAKVLLSGADRPAPSSFEGQHLILCDGEITGVGDAEESLQVSGGSLDGPDDAMSCPSGAEDPAYVMFTSGSTGRPKGVSVSHRAIVRLVISTNYVAFAPDDRVMQGSNPSFDASILEVWGALLHGAQLEVFGQPTLLSPGAFREKVKTTGITKMFLTTSLFHHLADAVPDAFDTVHTLVVGGDALDPRWAAAVLERGGLEYLVNGYGPTETTTFATAHVLSSAPPQAKSLPIGKPISNSRAYVLDAHLQPPPVGIAGELYVGGHGVGLGYLNEPQLTAQRFLPDPFSAEPGARMYRTGDEARCRPDGSIEFLGRRDRQVKIRGFRIEPAEIEAILAVCPMVKEAALVVREDSPGDKRLVVYAASTATPAALRAYLTARLPPHHVPSRFVLMPSLPLTPNGKIDRAALPVPSRVVERSEVDERDLPSSSLERKLAAMWQELLRVDLVLRQDSFFELGGDSLLVARLLLRIEKEFEVSLPAEPLFTHPTFEALAQLVERRVRDEHQPSPGISQGYLTAEAILDPNIAPGHGKRASSAPPRHLLLTGATGFLGPFLLRDLLRSTDAQIHCLVRAANPLSGLHRIQETLVKYGLGDEFDPNRIVPVLGNLGGLGLGTGELEQLHEQIDAIYHSGAEISYVKPYQTHRDTNVGGTREILRLACTGKTKPLHYLSTVAVFGHLGHFTGTHIIREDEDLDHAVPHLGTEMGYSQSKWVAEKLVTTARGRGLPVNIYRPGFILGDSITGASNENDFIFRLIKGCILAGCFPALPRQRKVILPVDYASAAITSIALNPQAVGGTYHIVPSPAHDVELIQFFEWVVDAGYPLKKLPYADWVDRVVRCVETTPYNPLLPLVPMLTERVHDGLTRWELYEDMPAYDDSNARRALAGTGIACPVLDAARLNVYLNHQVRSGYLPEPRKASRVMPRAEAAPAEKAEGSISRPSRALEAVG</sequence>
<dbReference type="Gene3D" id="3.40.50.980">
    <property type="match status" value="2"/>
</dbReference>
<dbReference type="InterPro" id="IPR036291">
    <property type="entry name" value="NAD(P)-bd_dom_sf"/>
</dbReference>
<dbReference type="PATRIC" id="fig|52.7.peg.4714"/>
<dbReference type="NCBIfam" id="TIGR01746">
    <property type="entry name" value="Thioester-redct"/>
    <property type="match status" value="1"/>
</dbReference>
<dbReference type="Pfam" id="PF00501">
    <property type="entry name" value="AMP-binding"/>
    <property type="match status" value="1"/>
</dbReference>
<evidence type="ECO:0000313" key="5">
    <source>
        <dbReference type="EMBL" id="AKT40132.1"/>
    </source>
</evidence>
<organism evidence="5 6">
    <name type="scientific">Chondromyces crocatus</name>
    <dbReference type="NCBI Taxonomy" id="52"/>
    <lineage>
        <taxon>Bacteria</taxon>
        <taxon>Pseudomonadati</taxon>
        <taxon>Myxococcota</taxon>
        <taxon>Polyangia</taxon>
        <taxon>Polyangiales</taxon>
        <taxon>Polyangiaceae</taxon>
        <taxon>Chondromyces</taxon>
    </lineage>
</organism>
<dbReference type="Gene3D" id="3.40.50.720">
    <property type="entry name" value="NAD(P)-binding Rossmann-like Domain"/>
    <property type="match status" value="1"/>
</dbReference>
<dbReference type="AlphaFoldDB" id="A0A0K1EHI7"/>
<evidence type="ECO:0000313" key="6">
    <source>
        <dbReference type="Proteomes" id="UP000067626"/>
    </source>
</evidence>
<dbReference type="SUPFAM" id="SSF47336">
    <property type="entry name" value="ACP-like"/>
    <property type="match status" value="1"/>
</dbReference>
<evidence type="ECO:0000256" key="3">
    <source>
        <dbReference type="SAM" id="MobiDB-lite"/>
    </source>
</evidence>
<proteinExistence type="predicted"/>
<dbReference type="SUPFAM" id="SSF51735">
    <property type="entry name" value="NAD(P)-binding Rossmann-fold domains"/>
    <property type="match status" value="1"/>
</dbReference>
<evidence type="ECO:0000256" key="2">
    <source>
        <dbReference type="ARBA" id="ARBA00022553"/>
    </source>
</evidence>
<dbReference type="Gene3D" id="3.30.300.30">
    <property type="match status" value="1"/>
</dbReference>
<dbReference type="PANTHER" id="PTHR44845">
    <property type="entry name" value="CARRIER DOMAIN-CONTAINING PROTEIN"/>
    <property type="match status" value="1"/>
</dbReference>
<dbReference type="FunFam" id="2.30.38.10:FF:000001">
    <property type="entry name" value="Non-ribosomal peptide synthetase PvdI"/>
    <property type="match status" value="1"/>
</dbReference>
<dbReference type="Pfam" id="PF00550">
    <property type="entry name" value="PP-binding"/>
    <property type="match status" value="1"/>
</dbReference>
<dbReference type="InterPro" id="IPR013120">
    <property type="entry name" value="FAR_NAD-bd"/>
</dbReference>
<name>A0A0K1EHI7_CHOCO</name>